<proteinExistence type="predicted"/>
<gene>
    <name evidence="1" type="ORF">K1T71_014605</name>
</gene>
<comment type="caution">
    <text evidence="1">The sequence shown here is derived from an EMBL/GenBank/DDBJ whole genome shotgun (WGS) entry which is preliminary data.</text>
</comment>
<dbReference type="Proteomes" id="UP000824533">
    <property type="component" value="Linkage Group LG29"/>
</dbReference>
<dbReference type="EMBL" id="CM034415">
    <property type="protein sequence ID" value="KAJ0169999.1"/>
    <property type="molecule type" value="Genomic_DNA"/>
</dbReference>
<organism evidence="1 2">
    <name type="scientific">Dendrolimus kikuchii</name>
    <dbReference type="NCBI Taxonomy" id="765133"/>
    <lineage>
        <taxon>Eukaryota</taxon>
        <taxon>Metazoa</taxon>
        <taxon>Ecdysozoa</taxon>
        <taxon>Arthropoda</taxon>
        <taxon>Hexapoda</taxon>
        <taxon>Insecta</taxon>
        <taxon>Pterygota</taxon>
        <taxon>Neoptera</taxon>
        <taxon>Endopterygota</taxon>
        <taxon>Lepidoptera</taxon>
        <taxon>Glossata</taxon>
        <taxon>Ditrysia</taxon>
        <taxon>Bombycoidea</taxon>
        <taxon>Lasiocampidae</taxon>
        <taxon>Dendrolimus</taxon>
    </lineage>
</organism>
<name>A0ACC1CEJ7_9NEOP</name>
<keyword evidence="2" id="KW-1185">Reference proteome</keyword>
<evidence type="ECO:0000313" key="2">
    <source>
        <dbReference type="Proteomes" id="UP000824533"/>
    </source>
</evidence>
<evidence type="ECO:0000313" key="1">
    <source>
        <dbReference type="EMBL" id="KAJ0169999.1"/>
    </source>
</evidence>
<protein>
    <submittedName>
        <fullName evidence="1">Uncharacterized protein</fullName>
    </submittedName>
</protein>
<reference evidence="1 2" key="1">
    <citation type="journal article" date="2021" name="Front. Genet.">
        <title>Chromosome-Level Genome Assembly Reveals Significant Gene Expansion in the Toll and IMD Signaling Pathways of Dendrolimus kikuchii.</title>
        <authorList>
            <person name="Zhou J."/>
            <person name="Wu P."/>
            <person name="Xiong Z."/>
            <person name="Liu N."/>
            <person name="Zhao N."/>
            <person name="Ji M."/>
            <person name="Qiu Y."/>
            <person name="Yang B."/>
        </authorList>
    </citation>
    <scope>NUCLEOTIDE SEQUENCE [LARGE SCALE GENOMIC DNA]</scope>
    <source>
        <strain evidence="1">Ann1</strain>
    </source>
</reference>
<sequence length="216" mass="24161">MDAGFIKANSSNLPKIDVIMLGAFLATNTNFCSAEFRNIKTSVSSRASYGNDAISYVQLKRDGKLCIVKCKICTEHKVRSKLYRVTLIIDEEDDIIHSIECHDCLASQGVCKHAMAFLMWVHRRSEEPACTSIECYWKKSKQSQVGTSLKYVTAKTMFKSSQPSLPSNSNVLRKFLEEGQKMKLQDCEFFKYQHNSVLSDTASASMSSSSSSSSEC</sequence>
<accession>A0ACC1CEJ7</accession>